<comment type="subunit">
    <text evidence="11">Component of the RAG complex composed of core components rag1 and rag2.</text>
</comment>
<evidence type="ECO:0000256" key="8">
    <source>
        <dbReference type="ARBA" id="ARBA00023172"/>
    </source>
</evidence>
<dbReference type="FunFam" id="2.120.10.80:FF:000047">
    <property type="entry name" value="V(D)J recombination-activating protein 2"/>
    <property type="match status" value="1"/>
</dbReference>
<dbReference type="Pfam" id="PF03089">
    <property type="entry name" value="RAG2"/>
    <property type="match status" value="1"/>
</dbReference>
<keyword evidence="9" id="KW-0539">Nucleus</keyword>
<dbReference type="GO" id="GO:0043565">
    <property type="term" value="F:sequence-specific DNA binding"/>
    <property type="evidence" value="ECO:0007669"/>
    <property type="project" value="TreeGrafter"/>
</dbReference>
<evidence type="ECO:0000256" key="1">
    <source>
        <dbReference type="ARBA" id="ARBA00004123"/>
    </source>
</evidence>
<dbReference type="PANTHER" id="PTHR10960:SF0">
    <property type="entry name" value="V(D)J RECOMBINATION-ACTIVATING PROTEIN 2"/>
    <property type="match status" value="1"/>
</dbReference>
<feature type="non-terminal residue" evidence="13">
    <location>
        <position position="1"/>
    </location>
</feature>
<keyword evidence="14" id="KW-1185">Reference proteome</keyword>
<dbReference type="SUPFAM" id="SSF50965">
    <property type="entry name" value="Galactose oxidase, central domain"/>
    <property type="match status" value="1"/>
</dbReference>
<comment type="similarity">
    <text evidence="2">Belongs to the RAG2 family.</text>
</comment>
<dbReference type="GO" id="GO:0097519">
    <property type="term" value="C:DNA recombinase complex"/>
    <property type="evidence" value="ECO:0007669"/>
    <property type="project" value="TreeGrafter"/>
</dbReference>
<accession>A0A5J5DCE6</accession>
<keyword evidence="5" id="KW-0863">Zinc-finger</keyword>
<gene>
    <name evidence="13" type="ORF">FQN60_014420</name>
</gene>
<comment type="function">
    <text evidence="10">Core component of the RAG complex, a multiprotein complex that mediates the DNA cleavage phase during V(D)J recombination. V(D)J recombination assembles a diverse repertoire of immunoglobulin and T-cell receptor genes in developing B and T lymphocytes through rearrangement of different V (variable), in some cases D (diversity), and J (joining) gene segments. DNA cleavage by the RAG complex occurs in 2 steps: a first nick is introduced in the top strand immediately upstream of the heptamer, generating a 3'-hydroxyl group that can attack the phosphodiester bond on the opposite strand in a direct transesterification reaction, thereby creating 4 DNA ends: 2 hairpin coding ends and 2 blunt, 5'-phosphorylated ends. In the RAG complex, rag2 is not the catalytic component but is required for all known catalytic activities mediated by RAG1. It probably acts as a sensor of chromatin state that recruits the RAG complex to H3K4me3.</text>
</comment>
<organism evidence="13 14">
    <name type="scientific">Etheostoma spectabile</name>
    <name type="common">orangethroat darter</name>
    <dbReference type="NCBI Taxonomy" id="54343"/>
    <lineage>
        <taxon>Eukaryota</taxon>
        <taxon>Metazoa</taxon>
        <taxon>Chordata</taxon>
        <taxon>Craniata</taxon>
        <taxon>Vertebrata</taxon>
        <taxon>Euteleostomi</taxon>
        <taxon>Actinopterygii</taxon>
        <taxon>Neopterygii</taxon>
        <taxon>Teleostei</taxon>
        <taxon>Neoteleostei</taxon>
        <taxon>Acanthomorphata</taxon>
        <taxon>Eupercaria</taxon>
        <taxon>Perciformes</taxon>
        <taxon>Percoidei</taxon>
        <taxon>Percidae</taxon>
        <taxon>Etheostomatinae</taxon>
        <taxon>Etheostoma</taxon>
    </lineage>
</organism>
<protein>
    <recommendedName>
        <fullName evidence="3">V(D)J recombination-activating protein 2</fullName>
    </recommendedName>
</protein>
<dbReference type="InterPro" id="IPR004321">
    <property type="entry name" value="RAG2"/>
</dbReference>
<keyword evidence="4" id="KW-0479">Metal-binding</keyword>
<dbReference type="GO" id="GO:0008270">
    <property type="term" value="F:zinc ion binding"/>
    <property type="evidence" value="ECO:0007669"/>
    <property type="project" value="UniProtKB-KW"/>
</dbReference>
<proteinExistence type="inferred from homology"/>
<dbReference type="GO" id="GO:0006325">
    <property type="term" value="P:chromatin organization"/>
    <property type="evidence" value="ECO:0007669"/>
    <property type="project" value="UniProtKB-KW"/>
</dbReference>
<evidence type="ECO:0000256" key="3">
    <source>
        <dbReference type="ARBA" id="ARBA00021275"/>
    </source>
</evidence>
<name>A0A5J5DCE6_9PERO</name>
<evidence type="ECO:0000256" key="2">
    <source>
        <dbReference type="ARBA" id="ARBA00008254"/>
    </source>
</evidence>
<evidence type="ECO:0000256" key="7">
    <source>
        <dbReference type="ARBA" id="ARBA00022853"/>
    </source>
</evidence>
<comment type="caution">
    <text evidence="13">The sequence shown here is derived from an EMBL/GenBank/DDBJ whole genome shotgun (WGS) entry which is preliminary data.</text>
</comment>
<evidence type="ECO:0000256" key="6">
    <source>
        <dbReference type="ARBA" id="ARBA00022833"/>
    </source>
</evidence>
<evidence type="ECO:0000313" key="14">
    <source>
        <dbReference type="Proteomes" id="UP000327493"/>
    </source>
</evidence>
<keyword evidence="7" id="KW-0156">Chromatin regulator</keyword>
<comment type="subcellular location">
    <subcellularLocation>
        <location evidence="1">Nucleus</location>
    </subcellularLocation>
</comment>
<evidence type="ECO:0000256" key="12">
    <source>
        <dbReference type="SAM" id="MobiDB-lite"/>
    </source>
</evidence>
<feature type="region of interest" description="Disordered" evidence="12">
    <location>
        <begin position="108"/>
        <end position="133"/>
    </location>
</feature>
<feature type="compositionally biased region" description="Polar residues" evidence="12">
    <location>
        <begin position="114"/>
        <end position="127"/>
    </location>
</feature>
<reference evidence="13 14" key="1">
    <citation type="submission" date="2019-08" db="EMBL/GenBank/DDBJ databases">
        <title>A chromosome-level genome assembly, high-density linkage maps, and genome scans reveal the genomic architecture of hybrid incompatibilities underlying speciation via character displacement in darters (Percidae: Etheostominae).</title>
        <authorList>
            <person name="Moran R.L."/>
            <person name="Catchen J.M."/>
            <person name="Fuller R.C."/>
        </authorList>
    </citation>
    <scope>NUCLEOTIDE SEQUENCE [LARGE SCALE GENOMIC DNA]</scope>
    <source>
        <strain evidence="13">EspeVRDwgs_2016</strain>
        <tissue evidence="13">Muscle</tissue>
    </source>
</reference>
<dbReference type="InterPro" id="IPR011043">
    <property type="entry name" value="Gal_Oxase/kelch_b-propeller"/>
</dbReference>
<evidence type="ECO:0000256" key="10">
    <source>
        <dbReference type="ARBA" id="ARBA00056011"/>
    </source>
</evidence>
<evidence type="ECO:0000313" key="13">
    <source>
        <dbReference type="EMBL" id="KAA8590486.1"/>
    </source>
</evidence>
<keyword evidence="8" id="KW-0233">DNA recombination</keyword>
<dbReference type="Proteomes" id="UP000327493">
    <property type="component" value="Chromosome 8"/>
</dbReference>
<dbReference type="GO" id="GO:0005634">
    <property type="term" value="C:nucleus"/>
    <property type="evidence" value="ECO:0007669"/>
    <property type="project" value="UniProtKB-SubCell"/>
</dbReference>
<dbReference type="InterPro" id="IPR015915">
    <property type="entry name" value="Kelch-typ_b-propeller"/>
</dbReference>
<evidence type="ECO:0000256" key="11">
    <source>
        <dbReference type="ARBA" id="ARBA00065454"/>
    </source>
</evidence>
<dbReference type="EMBL" id="VOFY01000008">
    <property type="protein sequence ID" value="KAA8590486.1"/>
    <property type="molecule type" value="Genomic_DNA"/>
</dbReference>
<dbReference type="Gene3D" id="2.120.10.80">
    <property type="entry name" value="Kelch-type beta propeller"/>
    <property type="match status" value="1"/>
</dbReference>
<keyword evidence="6" id="KW-0862">Zinc</keyword>
<evidence type="ECO:0000256" key="9">
    <source>
        <dbReference type="ARBA" id="ARBA00023242"/>
    </source>
</evidence>
<dbReference type="AlphaFoldDB" id="A0A5J5DCE6"/>
<evidence type="ECO:0000256" key="4">
    <source>
        <dbReference type="ARBA" id="ARBA00022723"/>
    </source>
</evidence>
<evidence type="ECO:0000256" key="5">
    <source>
        <dbReference type="ARBA" id="ARBA00022771"/>
    </source>
</evidence>
<dbReference type="GO" id="GO:0033151">
    <property type="term" value="P:V(D)J recombination"/>
    <property type="evidence" value="ECO:0007669"/>
    <property type="project" value="TreeGrafter"/>
</dbReference>
<sequence>DRGTDLETRRIGLLEENRIQACKSRDVEQYNQIEFPAAYMEVYSSSPFVPLNPTDPPQNLASNTEGSVWGPRGQEGLQCIGRVFANKIETRCNGEDCGHKLEETDTDKGGNLWDSFNPSSLQGTAGNQRAPDPDLIHRLDPAGELSCCCHISLPLCSDCSFPPLSLDPSISLGSGLSCRAAVVCLLTASPVGRMERQGSWRKMTLQPLTPVNCAGLIQPGFSLLQLDGEVLLFGQKGWPKRSCPTGVFGVRIKCGEMKLRAISFSNDSCYLPPLRCPAVCRLDPYDGLPESYLIHGGRTPNNEISSSLYLLTMDSRGCNRKLTLCCKEKELVGEVPGARYGHTMSMVQSHGKTACVLFGGRSYMPAGERTTESWNSVVDCPPQVFLFDLEFGCSSAHTLPELSDGQSFHLALAREDCVYFLGGHSLTSDSRLPRLVRLRVELLQGSPLLSCETLETGISISSAIISRTGPSHRYIILGGYQSDSQKRMECSTVILNEKGIHFETLEAPKWIPDIIHSRTWFGGSAGEGSILLAVPTEGRPSQADMHYFYQVSFQTEGDSKEKDVTQGCSQEPTEFDDFHSSRRL</sequence>
<feature type="region of interest" description="Disordered" evidence="12">
    <location>
        <begin position="560"/>
        <end position="584"/>
    </location>
</feature>
<dbReference type="PANTHER" id="PTHR10960">
    <property type="entry name" value="V D J RECOMBINATION-ACTIVATING PROTEIN 2"/>
    <property type="match status" value="1"/>
</dbReference>